<dbReference type="InterPro" id="IPR036135">
    <property type="entry name" value="MoeA_linker/N_sf"/>
</dbReference>
<keyword evidence="1" id="KW-1133">Transmembrane helix</keyword>
<proteinExistence type="predicted"/>
<organism evidence="3 4">
    <name type="scientific">Pseudonocardia humida</name>
    <dbReference type="NCBI Taxonomy" id="2800819"/>
    <lineage>
        <taxon>Bacteria</taxon>
        <taxon>Bacillati</taxon>
        <taxon>Actinomycetota</taxon>
        <taxon>Actinomycetes</taxon>
        <taxon>Pseudonocardiales</taxon>
        <taxon>Pseudonocardiaceae</taxon>
        <taxon>Pseudonocardia</taxon>
    </lineage>
</organism>
<keyword evidence="4" id="KW-1185">Reference proteome</keyword>
<sequence>MTDPVRWDEARRRAHRAAVPLLVRPVALAGAAGAVLGAPLVAAVALPTADCSATDGHAVRGPAP</sequence>
<evidence type="ECO:0000313" key="4">
    <source>
        <dbReference type="Proteomes" id="UP001165283"/>
    </source>
</evidence>
<feature type="transmembrane region" description="Helical" evidence="1">
    <location>
        <begin position="21"/>
        <end position="46"/>
    </location>
</feature>
<dbReference type="Pfam" id="PF03453">
    <property type="entry name" value="MoeA_N"/>
    <property type="match status" value="1"/>
</dbReference>
<dbReference type="RefSeq" id="WP_252437054.1">
    <property type="nucleotide sequence ID" value="NZ_JAGSOV010000020.1"/>
</dbReference>
<keyword evidence="1" id="KW-0472">Membrane</keyword>
<evidence type="ECO:0000256" key="1">
    <source>
        <dbReference type="SAM" id="Phobius"/>
    </source>
</evidence>
<accession>A0ABT0ZXC8</accession>
<dbReference type="InterPro" id="IPR005110">
    <property type="entry name" value="MoeA_linker/N"/>
</dbReference>
<comment type="caution">
    <text evidence="3">The sequence shown here is derived from an EMBL/GenBank/DDBJ whole genome shotgun (WGS) entry which is preliminary data.</text>
</comment>
<evidence type="ECO:0000313" key="3">
    <source>
        <dbReference type="EMBL" id="MCO1655279.1"/>
    </source>
</evidence>
<dbReference type="SUPFAM" id="SSF63882">
    <property type="entry name" value="MoeA N-terminal region -like"/>
    <property type="match status" value="1"/>
</dbReference>
<keyword evidence="1" id="KW-0812">Transmembrane</keyword>
<dbReference type="EMBL" id="JAGSOV010000020">
    <property type="protein sequence ID" value="MCO1655279.1"/>
    <property type="molecule type" value="Genomic_DNA"/>
</dbReference>
<dbReference type="Proteomes" id="UP001165283">
    <property type="component" value="Unassembled WGS sequence"/>
</dbReference>
<evidence type="ECO:0000259" key="2">
    <source>
        <dbReference type="Pfam" id="PF03453"/>
    </source>
</evidence>
<reference evidence="3" key="1">
    <citation type="submission" date="2021-04" db="EMBL/GenBank/DDBJ databases">
        <title>Pseudonocardia sp. nov., isolated from sandy soil of mangrove forest.</title>
        <authorList>
            <person name="Zan Z."/>
            <person name="Huang R."/>
            <person name="Liu W."/>
        </authorList>
    </citation>
    <scope>NUCLEOTIDE SEQUENCE</scope>
    <source>
        <strain evidence="3">S2-4</strain>
    </source>
</reference>
<feature type="domain" description="MoeA N-terminal and linker" evidence="2">
    <location>
        <begin position="7"/>
        <end position="63"/>
    </location>
</feature>
<name>A0ABT0ZXC8_9PSEU</name>
<gene>
    <name evidence="3" type="ORF">KDL28_09450</name>
</gene>
<protein>
    <recommendedName>
        <fullName evidence="2">MoeA N-terminal and linker domain-containing protein</fullName>
    </recommendedName>
</protein>